<gene>
    <name evidence="1" type="ORF">Tco025E_09944</name>
</gene>
<accession>A0A3R7MUX7</accession>
<reference evidence="1 2" key="1">
    <citation type="journal article" date="2018" name="BMC Genomics">
        <title>Genomic comparison of Trypanosoma conorhini and Trypanosoma rangeli to Trypanosoma cruzi strains of high and low virulence.</title>
        <authorList>
            <person name="Bradwell K.R."/>
            <person name="Koparde V.N."/>
            <person name="Matveyev A.V."/>
            <person name="Serrano M.G."/>
            <person name="Alves J.M."/>
            <person name="Parikh H."/>
            <person name="Huang B."/>
            <person name="Lee V."/>
            <person name="Espinosa-Alvarez O."/>
            <person name="Ortiz P.A."/>
            <person name="Costa-Martins A.G."/>
            <person name="Teixeira M.M."/>
            <person name="Buck G.A."/>
        </authorList>
    </citation>
    <scope>NUCLEOTIDE SEQUENCE [LARGE SCALE GENOMIC DNA]</scope>
    <source>
        <strain evidence="1 2">025E</strain>
    </source>
</reference>
<dbReference type="RefSeq" id="XP_029223139.1">
    <property type="nucleotide sequence ID" value="XM_029376746.1"/>
</dbReference>
<dbReference type="GeneID" id="40323555"/>
<evidence type="ECO:0000313" key="1">
    <source>
        <dbReference type="EMBL" id="RNE95721.1"/>
    </source>
</evidence>
<comment type="caution">
    <text evidence="1">The sequence shown here is derived from an EMBL/GenBank/DDBJ whole genome shotgun (WGS) entry which is preliminary data.</text>
</comment>
<evidence type="ECO:0000313" key="2">
    <source>
        <dbReference type="Proteomes" id="UP000284403"/>
    </source>
</evidence>
<keyword evidence="2" id="KW-1185">Reference proteome</keyword>
<dbReference type="EMBL" id="MKKU01001382">
    <property type="protein sequence ID" value="RNE95721.1"/>
    <property type="molecule type" value="Genomic_DNA"/>
</dbReference>
<dbReference type="AlphaFoldDB" id="A0A3R7MUX7"/>
<protein>
    <submittedName>
        <fullName evidence="1">Uncharacterized protein</fullName>
    </submittedName>
</protein>
<sequence length="107" mass="11738">MREPHSGRLVAPSKTVPMARATTATHMAVRCRARSMRSITLALGALGWVWISHHELQTRGVTDTGPEAMKWTACLDALLLPQLEEASLHATMAVVARCRSVRHERGA</sequence>
<organism evidence="1 2">
    <name type="scientific">Trypanosoma conorhini</name>
    <dbReference type="NCBI Taxonomy" id="83891"/>
    <lineage>
        <taxon>Eukaryota</taxon>
        <taxon>Discoba</taxon>
        <taxon>Euglenozoa</taxon>
        <taxon>Kinetoplastea</taxon>
        <taxon>Metakinetoplastina</taxon>
        <taxon>Trypanosomatida</taxon>
        <taxon>Trypanosomatidae</taxon>
        <taxon>Trypanosoma</taxon>
    </lineage>
</organism>
<name>A0A3R7MUX7_9TRYP</name>
<dbReference type="Proteomes" id="UP000284403">
    <property type="component" value="Unassembled WGS sequence"/>
</dbReference>
<proteinExistence type="predicted"/>